<sequence length="75" mass="7963">MSPLLHKSTTWAIVGAVVLAAAWLASNVQDKHDRGSFRLRMAQQSAAPASGSDVMTPVHLTPQAQAKVQLASAKR</sequence>
<evidence type="ECO:0000313" key="2">
    <source>
        <dbReference type="Proteomes" id="UP000197468"/>
    </source>
</evidence>
<comment type="caution">
    <text evidence="1">The sequence shown here is derived from an EMBL/GenBank/DDBJ whole genome shotgun (WGS) entry which is preliminary data.</text>
</comment>
<gene>
    <name evidence="1" type="ORF">CDN99_20215</name>
</gene>
<dbReference type="RefSeq" id="WP_088386715.1">
    <property type="nucleotide sequence ID" value="NZ_NIOF01000011.1"/>
</dbReference>
<name>A0A246J0R8_9BURK</name>
<evidence type="ECO:0000313" key="1">
    <source>
        <dbReference type="EMBL" id="OWQ86166.1"/>
    </source>
</evidence>
<accession>A0A246J0R8</accession>
<dbReference type="EMBL" id="NIOF01000011">
    <property type="protein sequence ID" value="OWQ86166.1"/>
    <property type="molecule type" value="Genomic_DNA"/>
</dbReference>
<dbReference type="Proteomes" id="UP000197468">
    <property type="component" value="Unassembled WGS sequence"/>
</dbReference>
<reference evidence="1 2" key="1">
    <citation type="journal article" date="2008" name="Int. J. Syst. Evol. Microbiol.">
        <title>Description of Roseateles aquatilis sp. nov. and Roseateles terrae sp. nov., in the class Betaproteobacteria, and emended description of the genus Roseateles.</title>
        <authorList>
            <person name="Gomila M."/>
            <person name="Bowien B."/>
            <person name="Falsen E."/>
            <person name="Moore E.R."/>
            <person name="Lalucat J."/>
        </authorList>
    </citation>
    <scope>NUCLEOTIDE SEQUENCE [LARGE SCALE GENOMIC DNA]</scope>
    <source>
        <strain evidence="1 2">CCUG 48205</strain>
    </source>
</reference>
<keyword evidence="2" id="KW-1185">Reference proteome</keyword>
<dbReference type="AlphaFoldDB" id="A0A246J0R8"/>
<dbReference type="OrthoDB" id="9157233at2"/>
<organism evidence="1 2">
    <name type="scientific">Roseateles aquatilis</name>
    <dbReference type="NCBI Taxonomy" id="431061"/>
    <lineage>
        <taxon>Bacteria</taxon>
        <taxon>Pseudomonadati</taxon>
        <taxon>Pseudomonadota</taxon>
        <taxon>Betaproteobacteria</taxon>
        <taxon>Burkholderiales</taxon>
        <taxon>Sphaerotilaceae</taxon>
        <taxon>Roseateles</taxon>
    </lineage>
</organism>
<proteinExistence type="predicted"/>
<protein>
    <submittedName>
        <fullName evidence="1">Uncharacterized protein</fullName>
    </submittedName>
</protein>